<reference evidence="6" key="1">
    <citation type="submission" date="2016-02" db="EMBL/GenBank/DDBJ databases">
        <title>Draft genome sequence of Microdochium bolleyi, a fungal endophyte of beachgrass.</title>
        <authorList>
            <consortium name="DOE Joint Genome Institute"/>
            <person name="David A.S."/>
            <person name="May G."/>
            <person name="Haridas S."/>
            <person name="Lim J."/>
            <person name="Wang M."/>
            <person name="Labutti K."/>
            <person name="Lipzen A."/>
            <person name="Barry K."/>
            <person name="Grigoriev I.V."/>
        </authorList>
    </citation>
    <scope>NUCLEOTIDE SEQUENCE [LARGE SCALE GENOMIC DNA]</scope>
    <source>
        <strain evidence="6">J235TASD1</strain>
    </source>
</reference>
<dbReference type="PROSITE" id="PS50297">
    <property type="entry name" value="ANK_REP_REGION"/>
    <property type="match status" value="1"/>
</dbReference>
<dbReference type="OrthoDB" id="4772757at2759"/>
<feature type="repeat" description="ANK" evidence="3">
    <location>
        <begin position="859"/>
        <end position="884"/>
    </location>
</feature>
<dbReference type="InterPro" id="IPR002110">
    <property type="entry name" value="Ankyrin_rpt"/>
</dbReference>
<evidence type="ECO:0000256" key="3">
    <source>
        <dbReference type="PROSITE-ProRule" id="PRU00023"/>
    </source>
</evidence>
<feature type="region of interest" description="Disordered" evidence="4">
    <location>
        <begin position="114"/>
        <end position="169"/>
    </location>
</feature>
<dbReference type="Proteomes" id="UP000070501">
    <property type="component" value="Unassembled WGS sequence"/>
</dbReference>
<keyword evidence="2 3" id="KW-0040">ANK repeat</keyword>
<sequence>MSPAPPHQALDSAYGSRMRIRGWLATFEARIRNVAGLKKNLRQEDWLPIWQHCRQLKDAQYSPEVFLNGSLMPWKKVWKEVRRYAAHKAPRGRTLPPLPAGVVVKAGNSSASTFRQQHFSQSTLTNVTEDEDFQPTGADDRLYESTRGSHAQTESWLPKPSPYDHSSIDTSKDHEVLSSLSLSLSDDDGPHPSPSSGPWRFDQSRFLARAFFRLSNNLVNVDHPKREDWLLHTIMFSRIPPTMVGTLAQAQLSTFDAAMHRLALLTIRLDDAEAFSTMISYALDPALTRTSDMIKMLVARDASKCLERFLRVLGPAPETIQTVCCSIKDTLSGRHMKTFKVLTQWLNLALMEESALCYAQVAFHTVLNHPPDNSRIGKSRVDNSRLRTRLYNTLRHHGLAQDTATKLFPLFEVKRIDDQFVADALTLEIGKALLDIILQPNIFAGQWETSFLSLSLRNKAEQLGDYMDVMFDSRADMHRAMLSMLGRIAAFGDSDSWRAAFVALFLSLDTGLSDWIKTRPPFQYLRESTILVHAIRLFGAFGPRTEIVSCVRWLIDQGASFCASSLAAAVSRATTVDTMQQLQHLGADIPRLGAKALVVAAKIGNKSLAAWLIAQGVDVNGTVKVLKSEATVVRIAACVPYEDLDIPSSLVSLDEDVAKSLVTGAQATLLLMTLGAELPLLPNEESPFEFLAAVISKQEPHESLDCLQAILARVDFTDPKASSLLYASGSSRSWNVFEYLLELGVLPDTRAFEIALEGEAPDRILSGLPQACFKPKEVADTHLGRSLMHGACSLARIAVVKQLRRMGADPWWSQNHVQRTALHAACGGLGAPVSEFKRRAILAKYLIAAGVDVNVVDREGFTALDLAAESGNLELVALLLHHRAACILLAIPLAQEIPRALDLAAGTGRLDTVQLLLIAGVKSSRPGETGFDGAEENATGKGHEVVAKLIKQFAQGLRKPVTMELNIAGW</sequence>
<evidence type="ECO:0000313" key="5">
    <source>
        <dbReference type="EMBL" id="KXJ85563.1"/>
    </source>
</evidence>
<dbReference type="STRING" id="196109.A0A136IKT8"/>
<dbReference type="Gene3D" id="1.25.40.20">
    <property type="entry name" value="Ankyrin repeat-containing domain"/>
    <property type="match status" value="2"/>
</dbReference>
<dbReference type="SMART" id="SM00248">
    <property type="entry name" value="ANK"/>
    <property type="match status" value="5"/>
</dbReference>
<evidence type="ECO:0000256" key="1">
    <source>
        <dbReference type="ARBA" id="ARBA00022737"/>
    </source>
</evidence>
<evidence type="ECO:0000256" key="2">
    <source>
        <dbReference type="ARBA" id="ARBA00023043"/>
    </source>
</evidence>
<keyword evidence="1" id="KW-0677">Repeat</keyword>
<dbReference type="InterPro" id="IPR036770">
    <property type="entry name" value="Ankyrin_rpt-contain_sf"/>
</dbReference>
<evidence type="ECO:0000313" key="6">
    <source>
        <dbReference type="Proteomes" id="UP000070501"/>
    </source>
</evidence>
<dbReference type="AlphaFoldDB" id="A0A136IKT8"/>
<evidence type="ECO:0000256" key="4">
    <source>
        <dbReference type="SAM" id="MobiDB-lite"/>
    </source>
</evidence>
<dbReference type="InterPro" id="IPR050745">
    <property type="entry name" value="Multifunctional_regulatory"/>
</dbReference>
<dbReference type="PROSITE" id="PS50088">
    <property type="entry name" value="ANK_REPEAT"/>
    <property type="match status" value="1"/>
</dbReference>
<keyword evidence="6" id="KW-1185">Reference proteome</keyword>
<gene>
    <name evidence="5" type="ORF">Micbo1qcDRAFT_221973</name>
</gene>
<feature type="compositionally biased region" description="Polar residues" evidence="4">
    <location>
        <begin position="146"/>
        <end position="155"/>
    </location>
</feature>
<dbReference type="EMBL" id="KQ964279">
    <property type="protein sequence ID" value="KXJ85563.1"/>
    <property type="molecule type" value="Genomic_DNA"/>
</dbReference>
<accession>A0A136IKT8</accession>
<dbReference type="SUPFAM" id="SSF48403">
    <property type="entry name" value="Ankyrin repeat"/>
    <property type="match status" value="1"/>
</dbReference>
<proteinExistence type="predicted"/>
<dbReference type="PANTHER" id="PTHR24189:SF50">
    <property type="entry name" value="ANKYRIN REPEAT AND SOCS BOX PROTEIN 2"/>
    <property type="match status" value="1"/>
</dbReference>
<dbReference type="PANTHER" id="PTHR24189">
    <property type="entry name" value="MYOTROPHIN"/>
    <property type="match status" value="1"/>
</dbReference>
<organism evidence="5 6">
    <name type="scientific">Microdochium bolleyi</name>
    <dbReference type="NCBI Taxonomy" id="196109"/>
    <lineage>
        <taxon>Eukaryota</taxon>
        <taxon>Fungi</taxon>
        <taxon>Dikarya</taxon>
        <taxon>Ascomycota</taxon>
        <taxon>Pezizomycotina</taxon>
        <taxon>Sordariomycetes</taxon>
        <taxon>Xylariomycetidae</taxon>
        <taxon>Xylariales</taxon>
        <taxon>Microdochiaceae</taxon>
        <taxon>Microdochium</taxon>
    </lineage>
</organism>
<name>A0A136IKT8_9PEZI</name>
<protein>
    <submittedName>
        <fullName evidence="5">Uncharacterized protein</fullName>
    </submittedName>
</protein>
<dbReference type="Pfam" id="PF12796">
    <property type="entry name" value="Ank_2"/>
    <property type="match status" value="1"/>
</dbReference>
<feature type="compositionally biased region" description="Polar residues" evidence="4">
    <location>
        <begin position="114"/>
        <end position="127"/>
    </location>
</feature>
<dbReference type="InParanoid" id="A0A136IKT8"/>